<evidence type="ECO:0000313" key="4">
    <source>
        <dbReference type="Proteomes" id="UP000252139"/>
    </source>
</evidence>
<organism evidence="3 4">
    <name type="scientific">Rhizopus azygosporus</name>
    <name type="common">Rhizopus microsporus var. azygosporus</name>
    <dbReference type="NCBI Taxonomy" id="86630"/>
    <lineage>
        <taxon>Eukaryota</taxon>
        <taxon>Fungi</taxon>
        <taxon>Fungi incertae sedis</taxon>
        <taxon>Mucoromycota</taxon>
        <taxon>Mucoromycotina</taxon>
        <taxon>Mucoromycetes</taxon>
        <taxon>Mucorales</taxon>
        <taxon>Mucorineae</taxon>
        <taxon>Rhizopodaceae</taxon>
        <taxon>Rhizopus</taxon>
    </lineage>
</organism>
<evidence type="ECO:0000256" key="2">
    <source>
        <dbReference type="SAM" id="SignalP"/>
    </source>
</evidence>
<accession>A0A367JK84</accession>
<keyword evidence="2" id="KW-0732">Signal</keyword>
<evidence type="ECO:0000313" key="3">
    <source>
        <dbReference type="EMBL" id="RCH90352.1"/>
    </source>
</evidence>
<proteinExistence type="predicted"/>
<reference evidence="3 4" key="1">
    <citation type="journal article" date="2018" name="G3 (Bethesda)">
        <title>Phylogenetic and Phylogenomic Definition of Rhizopus Species.</title>
        <authorList>
            <person name="Gryganskyi A.P."/>
            <person name="Golan J."/>
            <person name="Dolatabadi S."/>
            <person name="Mondo S."/>
            <person name="Robb S."/>
            <person name="Idnurm A."/>
            <person name="Muszewska A."/>
            <person name="Steczkiewicz K."/>
            <person name="Masonjones S."/>
            <person name="Liao H.L."/>
            <person name="Gajdeczka M.T."/>
            <person name="Anike F."/>
            <person name="Vuek A."/>
            <person name="Anishchenko I.M."/>
            <person name="Voigt K."/>
            <person name="de Hoog G.S."/>
            <person name="Smith M.E."/>
            <person name="Heitman J."/>
            <person name="Vilgalys R."/>
            <person name="Stajich J.E."/>
        </authorList>
    </citation>
    <scope>NUCLEOTIDE SEQUENCE [LARGE SCALE GENOMIC DNA]</scope>
    <source>
        <strain evidence="3 4">CBS 357.93</strain>
    </source>
</reference>
<feature type="region of interest" description="Disordered" evidence="1">
    <location>
        <begin position="136"/>
        <end position="180"/>
    </location>
</feature>
<feature type="signal peptide" evidence="2">
    <location>
        <begin position="1"/>
        <end position="21"/>
    </location>
</feature>
<feature type="compositionally biased region" description="Low complexity" evidence="1">
    <location>
        <begin position="248"/>
        <end position="260"/>
    </location>
</feature>
<evidence type="ECO:0000256" key="1">
    <source>
        <dbReference type="SAM" id="MobiDB-lite"/>
    </source>
</evidence>
<feature type="chain" id="PRO_5016977291" evidence="2">
    <location>
        <begin position="22"/>
        <end position="271"/>
    </location>
</feature>
<feature type="compositionally biased region" description="Low complexity" evidence="1">
    <location>
        <begin position="141"/>
        <end position="156"/>
    </location>
</feature>
<dbReference type="Proteomes" id="UP000252139">
    <property type="component" value="Unassembled WGS sequence"/>
</dbReference>
<comment type="caution">
    <text evidence="3">The sequence shown here is derived from an EMBL/GenBank/DDBJ whole genome shotgun (WGS) entry which is preliminary data.</text>
</comment>
<dbReference type="AlphaFoldDB" id="A0A367JK84"/>
<dbReference type="OrthoDB" id="10406597at2759"/>
<dbReference type="EMBL" id="PJQL01001136">
    <property type="protein sequence ID" value="RCH90352.1"/>
    <property type="molecule type" value="Genomic_DNA"/>
</dbReference>
<gene>
    <name evidence="3" type="ORF">CU097_010695</name>
</gene>
<name>A0A367JK84_RHIAZ</name>
<protein>
    <submittedName>
        <fullName evidence="3">Uncharacterized protein</fullName>
    </submittedName>
</protein>
<keyword evidence="4" id="KW-1185">Reference proteome</keyword>
<sequence>MRSSFITLTFAVACLLGSSLASPIYVKRDAGLGEALGNVGGTVKDIANIDVPGDVPLVGGNDVQDTVGGATEVTSDIQGPLPKRASPADTEALKILNDPLISSLIRSATRAASKRDLPIDEVTGLTGDLPVDALTGFLGESPASTDSPASTPDASTNVGPSVEDGQAMRKRGPTDILESTKLTGTATDLTGGALNNVPLPSPDNLPISPDAVNEISPELAAALASASDVTKGGLPSLPLGKSKDESDTAAGTAPAAPADAAKPDNADSASK</sequence>
<feature type="region of interest" description="Disordered" evidence="1">
    <location>
        <begin position="224"/>
        <end position="271"/>
    </location>
</feature>
<feature type="compositionally biased region" description="Basic and acidic residues" evidence="1">
    <location>
        <begin position="261"/>
        <end position="271"/>
    </location>
</feature>